<dbReference type="InterPro" id="IPR028082">
    <property type="entry name" value="Peripla_BP_I"/>
</dbReference>
<dbReference type="Gene3D" id="3.30.70.270">
    <property type="match status" value="1"/>
</dbReference>
<dbReference type="Gene3D" id="3.40.50.2300">
    <property type="match status" value="2"/>
</dbReference>
<gene>
    <name evidence="5" type="ORF">RASY3_16550</name>
</gene>
<reference evidence="5 6" key="1">
    <citation type="submission" date="2013-06" db="EMBL/GenBank/DDBJ databases">
        <title>Rumen cellulosomics: divergent fiber-degrading strategies revealed by comparative genome-wide analysis of six Ruminococcal strains.</title>
        <authorList>
            <person name="Dassa B."/>
            <person name="Borovok I."/>
            <person name="Lamed R."/>
            <person name="Flint H."/>
            <person name="Yeoman C.J."/>
            <person name="White B."/>
            <person name="Bayer E.A."/>
        </authorList>
    </citation>
    <scope>NUCLEOTIDE SEQUENCE [LARGE SCALE GENOMIC DNA]</scope>
    <source>
        <strain evidence="5 6">SY3</strain>
    </source>
</reference>
<evidence type="ECO:0000259" key="4">
    <source>
        <dbReference type="PROSITE" id="PS50887"/>
    </source>
</evidence>
<proteinExistence type="predicted"/>
<dbReference type="NCBIfam" id="TIGR00254">
    <property type="entry name" value="GGDEF"/>
    <property type="match status" value="1"/>
</dbReference>
<dbReference type="Pfam" id="PF00990">
    <property type="entry name" value="GGDEF"/>
    <property type="match status" value="1"/>
</dbReference>
<dbReference type="PROSITE" id="PS50887">
    <property type="entry name" value="GGDEF"/>
    <property type="match status" value="1"/>
</dbReference>
<dbReference type="InterPro" id="IPR043128">
    <property type="entry name" value="Rev_trsase/Diguanyl_cyclase"/>
</dbReference>
<evidence type="ECO:0000256" key="1">
    <source>
        <dbReference type="ARBA" id="ARBA00023015"/>
    </source>
</evidence>
<dbReference type="AlphaFoldDB" id="A0A011VTH0"/>
<protein>
    <submittedName>
        <fullName evidence="5">Arabinogalactan endo-1 4-beta-galactosidase</fullName>
    </submittedName>
</protein>
<keyword evidence="2" id="KW-0238">DNA-binding</keyword>
<dbReference type="CDD" id="cd01949">
    <property type="entry name" value="GGDEF"/>
    <property type="match status" value="1"/>
</dbReference>
<evidence type="ECO:0000313" key="5">
    <source>
        <dbReference type="EMBL" id="EXM37918.1"/>
    </source>
</evidence>
<dbReference type="OrthoDB" id="56125at2"/>
<dbReference type="Proteomes" id="UP000021369">
    <property type="component" value="Unassembled WGS sequence"/>
</dbReference>
<keyword evidence="6" id="KW-1185">Reference proteome</keyword>
<dbReference type="InterPro" id="IPR029787">
    <property type="entry name" value="Nucleotide_cyclase"/>
</dbReference>
<dbReference type="InterPro" id="IPR046335">
    <property type="entry name" value="LacI/GalR-like_sensor"/>
</dbReference>
<evidence type="ECO:0000256" key="3">
    <source>
        <dbReference type="ARBA" id="ARBA00023163"/>
    </source>
</evidence>
<evidence type="ECO:0000256" key="2">
    <source>
        <dbReference type="ARBA" id="ARBA00023125"/>
    </source>
</evidence>
<sequence>MNRPTEIALIAAGIDEEYQCGVIDGVIEYAKEKDLNISCFSCFCGVVSDRGFDVGENNIYSLINYKMFDGVILMINTIPDVEVKQKLVSAVKASMLPVVVFDCNEYPQFMNVTINNKKAMSELVSHIIEVHGANDIAYLSGSQNNPEAVERYEAFCEVITAAGKCVDPDRIMFGEFRPSDGKVMAEKLLKSGRKLPDALICANDAAALSAIKVFEDRGYTIPDDIIVTGFDNIYNARHHYPALTTVERPLAEAGYSACEILYNAIEGKSWEKVRNLDAKLVLSESCGCVSTELTDINAYRRYTYNILDYNRSKVRLLNSIISETAETETPEECMRVIGNRVSELDCDRFCICLCDDWISNYSVKIEDSLIHGYTPKMSAPLIWNKGEISEVKCFRSSNIAPRNFSTGGNISYYLPLHFRERCLGYAIITNSEFPTRSMVCHSLIMSISQSLEDIRKLINLNNVIDELDKLYVIDPLCNIYNRNGFIRAADSVFNECRMLGQKLLISFVDMDGLKYINDNFGHSEGDFALKTLATIISESCEEGMICARFGGDEFIVIGLNAEEEDIEKVETAINSRVEHTNKITGKPYQVECSIGTLVTRVADDMTLFKLITKADEVMYKEKKRKNYSRYLRRY</sequence>
<evidence type="ECO:0000313" key="6">
    <source>
        <dbReference type="Proteomes" id="UP000021369"/>
    </source>
</evidence>
<keyword evidence="3" id="KW-0804">Transcription</keyword>
<dbReference type="SUPFAM" id="SSF55073">
    <property type="entry name" value="Nucleotide cyclase"/>
    <property type="match status" value="1"/>
</dbReference>
<dbReference type="Pfam" id="PF13377">
    <property type="entry name" value="Peripla_BP_3"/>
    <property type="match status" value="1"/>
</dbReference>
<dbReference type="SMART" id="SM00267">
    <property type="entry name" value="GGDEF"/>
    <property type="match status" value="1"/>
</dbReference>
<dbReference type="PATRIC" id="fig|1341156.4.peg.2910"/>
<dbReference type="RefSeq" id="WP_037289944.1">
    <property type="nucleotide sequence ID" value="NZ_JEOB01000004.1"/>
</dbReference>
<dbReference type="CDD" id="cd06267">
    <property type="entry name" value="PBP1_LacI_sugar_binding-like"/>
    <property type="match status" value="1"/>
</dbReference>
<accession>A0A011VTH0</accession>
<dbReference type="GO" id="GO:0003700">
    <property type="term" value="F:DNA-binding transcription factor activity"/>
    <property type="evidence" value="ECO:0007669"/>
    <property type="project" value="TreeGrafter"/>
</dbReference>
<dbReference type="EMBL" id="JEOB01000004">
    <property type="protein sequence ID" value="EXM37918.1"/>
    <property type="molecule type" value="Genomic_DNA"/>
</dbReference>
<dbReference type="GO" id="GO:0000976">
    <property type="term" value="F:transcription cis-regulatory region binding"/>
    <property type="evidence" value="ECO:0007669"/>
    <property type="project" value="TreeGrafter"/>
</dbReference>
<organism evidence="5 6">
    <name type="scientific">Ruminococcus albus SY3</name>
    <dbReference type="NCBI Taxonomy" id="1341156"/>
    <lineage>
        <taxon>Bacteria</taxon>
        <taxon>Bacillati</taxon>
        <taxon>Bacillota</taxon>
        <taxon>Clostridia</taxon>
        <taxon>Eubacteriales</taxon>
        <taxon>Oscillospiraceae</taxon>
        <taxon>Ruminococcus</taxon>
    </lineage>
</organism>
<dbReference type="PANTHER" id="PTHR30146">
    <property type="entry name" value="LACI-RELATED TRANSCRIPTIONAL REPRESSOR"/>
    <property type="match status" value="1"/>
</dbReference>
<dbReference type="PANTHER" id="PTHR30146:SF24">
    <property type="entry name" value="XYLOSE OPERON REGULATORY PROTEIN"/>
    <property type="match status" value="1"/>
</dbReference>
<feature type="domain" description="GGDEF" evidence="4">
    <location>
        <begin position="501"/>
        <end position="633"/>
    </location>
</feature>
<keyword evidence="1" id="KW-0805">Transcription regulation</keyword>
<comment type="caution">
    <text evidence="5">The sequence shown here is derived from an EMBL/GenBank/DDBJ whole genome shotgun (WGS) entry which is preliminary data.</text>
</comment>
<dbReference type="InterPro" id="IPR000160">
    <property type="entry name" value="GGDEF_dom"/>
</dbReference>
<dbReference type="SUPFAM" id="SSF53822">
    <property type="entry name" value="Periplasmic binding protein-like I"/>
    <property type="match status" value="1"/>
</dbReference>
<name>A0A011VTH0_RUMAL</name>